<dbReference type="InterPro" id="IPR050683">
    <property type="entry name" value="Bact_Polysacc_Export_ATP-bd"/>
</dbReference>
<dbReference type="Proteomes" id="UP000705983">
    <property type="component" value="Unassembled WGS sequence"/>
</dbReference>
<dbReference type="GO" id="GO:0005524">
    <property type="term" value="F:ATP binding"/>
    <property type="evidence" value="ECO:0007669"/>
    <property type="project" value="UniProtKB-KW"/>
</dbReference>
<proteinExistence type="inferred from homology"/>
<dbReference type="SUPFAM" id="SSF52540">
    <property type="entry name" value="P-loop containing nucleoside triphosphate hydrolases"/>
    <property type="match status" value="1"/>
</dbReference>
<comment type="similarity">
    <text evidence="1">Belongs to the ABC transporter superfamily.</text>
</comment>
<dbReference type="Pfam" id="PF14524">
    <property type="entry name" value="Wzt_C"/>
    <property type="match status" value="1"/>
</dbReference>
<dbReference type="InterPro" id="IPR015860">
    <property type="entry name" value="ABC_transpr_TagH-like"/>
</dbReference>
<dbReference type="PANTHER" id="PTHR46743">
    <property type="entry name" value="TEICHOIC ACIDS EXPORT ATP-BINDING PROTEIN TAGH"/>
    <property type="match status" value="1"/>
</dbReference>
<dbReference type="PANTHER" id="PTHR46743:SF2">
    <property type="entry name" value="TEICHOIC ACIDS EXPORT ATP-BINDING PROTEIN TAGH"/>
    <property type="match status" value="1"/>
</dbReference>
<dbReference type="Gene3D" id="3.40.50.300">
    <property type="entry name" value="P-loop containing nucleotide triphosphate hydrolases"/>
    <property type="match status" value="1"/>
</dbReference>
<organism evidence="6 7">
    <name type="scientific">Flaviflexus equikiangi</name>
    <dbReference type="NCBI Taxonomy" id="2758573"/>
    <lineage>
        <taxon>Bacteria</taxon>
        <taxon>Bacillati</taxon>
        <taxon>Actinomycetota</taxon>
        <taxon>Actinomycetes</taxon>
        <taxon>Actinomycetales</taxon>
        <taxon>Actinomycetaceae</taxon>
        <taxon>Flaviflexus</taxon>
    </lineage>
</organism>
<feature type="domain" description="ABC transporter" evidence="5">
    <location>
        <begin position="25"/>
        <end position="247"/>
    </location>
</feature>
<gene>
    <name evidence="6" type="ORF">JVW63_09240</name>
</gene>
<dbReference type="RefSeq" id="WP_182173238.1">
    <property type="nucleotide sequence ID" value="NZ_CP059676.1"/>
</dbReference>
<dbReference type="CDD" id="cd03220">
    <property type="entry name" value="ABC_KpsT_Wzt"/>
    <property type="match status" value="1"/>
</dbReference>
<dbReference type="InterPro" id="IPR027417">
    <property type="entry name" value="P-loop_NTPase"/>
</dbReference>
<sequence>MTETAVTVDHVSKSFKIYKELNRTLKSALLRRRRSVSEDFPALNDVSFEIPQGSTFALVGDNGSGKSTLLKCMAKILVPNTGSITTHGRMAAMLEVGSGFHPELSGRENIYLNGSILGMTHQELDSRFDEIVAFSGVEEFIDQPVKNYSSGMYVRLGFSVAIHTEPDILLVDEILAVGDASFQDKCSKKFADLRNDGKTVVVVSHSVPQLRAMADQAAWLENGRLVEVGPARTVIERYGDSTKTGVRIDSDGKVRWGSGEATVERVEVLDAEGQPADYLVATGDRITLRLHYSAKNRIEKPVFGFSMESIDGTYLWGNNTRDLEYHVDHIEGTGAIDLTIPRLNLQPGQFIFHGSIVNTTTEHVYDYVREAAGIGVKRGTPFESGGYVILDGRWSTPGGAR</sequence>
<dbReference type="CDD" id="cd10147">
    <property type="entry name" value="Wzt_C-like"/>
    <property type="match status" value="1"/>
</dbReference>
<evidence type="ECO:0000313" key="6">
    <source>
        <dbReference type="EMBL" id="MBM9433875.1"/>
    </source>
</evidence>
<protein>
    <submittedName>
        <fullName evidence="6">ABC transporter ATP-binding protein</fullName>
    </submittedName>
</protein>
<evidence type="ECO:0000259" key="5">
    <source>
        <dbReference type="PROSITE" id="PS50893"/>
    </source>
</evidence>
<dbReference type="Gene3D" id="2.70.50.60">
    <property type="entry name" value="abc- transporter (atp binding component) like domain"/>
    <property type="match status" value="1"/>
</dbReference>
<dbReference type="Pfam" id="PF00005">
    <property type="entry name" value="ABC_tran"/>
    <property type="match status" value="1"/>
</dbReference>
<keyword evidence="7" id="KW-1185">Reference proteome</keyword>
<dbReference type="InterPro" id="IPR003593">
    <property type="entry name" value="AAA+_ATPase"/>
</dbReference>
<evidence type="ECO:0000256" key="1">
    <source>
        <dbReference type="ARBA" id="ARBA00005417"/>
    </source>
</evidence>
<name>A0ABS2TGU5_9ACTO</name>
<evidence type="ECO:0000256" key="3">
    <source>
        <dbReference type="ARBA" id="ARBA00022741"/>
    </source>
</evidence>
<keyword evidence="4 6" id="KW-0067">ATP-binding</keyword>
<keyword evidence="3" id="KW-0547">Nucleotide-binding</keyword>
<evidence type="ECO:0000256" key="2">
    <source>
        <dbReference type="ARBA" id="ARBA00022448"/>
    </source>
</evidence>
<dbReference type="InterPro" id="IPR003439">
    <property type="entry name" value="ABC_transporter-like_ATP-bd"/>
</dbReference>
<evidence type="ECO:0000313" key="7">
    <source>
        <dbReference type="Proteomes" id="UP000705983"/>
    </source>
</evidence>
<dbReference type="SMART" id="SM00382">
    <property type="entry name" value="AAA"/>
    <property type="match status" value="1"/>
</dbReference>
<reference evidence="7" key="1">
    <citation type="submission" date="2021-02" db="EMBL/GenBank/DDBJ databases">
        <title>Leucobacter sp. CX169.</title>
        <authorList>
            <person name="Cheng Y."/>
        </authorList>
    </citation>
    <scope>NUCLEOTIDE SEQUENCE [LARGE SCALE GENOMIC DNA]</scope>
    <source>
        <strain evidence="7">JY899</strain>
    </source>
</reference>
<accession>A0ABS2TGU5</accession>
<dbReference type="PROSITE" id="PS50893">
    <property type="entry name" value="ABC_TRANSPORTER_2"/>
    <property type="match status" value="1"/>
</dbReference>
<evidence type="ECO:0000256" key="4">
    <source>
        <dbReference type="ARBA" id="ARBA00022840"/>
    </source>
</evidence>
<comment type="caution">
    <text evidence="6">The sequence shown here is derived from an EMBL/GenBank/DDBJ whole genome shotgun (WGS) entry which is preliminary data.</text>
</comment>
<dbReference type="EMBL" id="JAFFJS010000005">
    <property type="protein sequence ID" value="MBM9433875.1"/>
    <property type="molecule type" value="Genomic_DNA"/>
</dbReference>
<dbReference type="InterPro" id="IPR029439">
    <property type="entry name" value="Wzt_C"/>
</dbReference>
<keyword evidence="2" id="KW-0813">Transport</keyword>